<comment type="caution">
    <text evidence="2">The sequence shown here is derived from an EMBL/GenBank/DDBJ whole genome shotgun (WGS) entry which is preliminary data.</text>
</comment>
<keyword evidence="1" id="KW-1133">Transmembrane helix</keyword>
<evidence type="ECO:0000313" key="3">
    <source>
        <dbReference type="Proteomes" id="UP000307380"/>
    </source>
</evidence>
<feature type="transmembrane region" description="Helical" evidence="1">
    <location>
        <begin position="88"/>
        <end position="106"/>
    </location>
</feature>
<reference evidence="2 3" key="1">
    <citation type="submission" date="2019-04" db="EMBL/GenBank/DDBJ databases">
        <authorList>
            <person name="Jiang L."/>
        </authorList>
    </citation>
    <scope>NUCLEOTIDE SEQUENCE [LARGE SCALE GENOMIC DNA]</scope>
    <source>
        <strain evidence="2 3">YIM 131861</strain>
    </source>
</reference>
<dbReference type="PANTHER" id="PTHR36840:SF1">
    <property type="entry name" value="BLL5714 PROTEIN"/>
    <property type="match status" value="1"/>
</dbReference>
<feature type="transmembrane region" description="Helical" evidence="1">
    <location>
        <begin position="282"/>
        <end position="300"/>
    </location>
</feature>
<name>A0A4S4G0Y4_9MICO</name>
<feature type="transmembrane region" description="Helical" evidence="1">
    <location>
        <begin position="211"/>
        <end position="234"/>
    </location>
</feature>
<dbReference type="InterPro" id="IPR010640">
    <property type="entry name" value="Low_temperature_requirement_A"/>
</dbReference>
<dbReference type="OrthoDB" id="7698234at2"/>
<protein>
    <submittedName>
        <fullName evidence="2">Low temperature requirement protein A</fullName>
    </submittedName>
</protein>
<accession>A0A4S4G0Y4</accession>
<evidence type="ECO:0000256" key="1">
    <source>
        <dbReference type="SAM" id="Phobius"/>
    </source>
</evidence>
<sequence length="405" mass="43829">MAGTGFTSNLLRPTTGEESHRVTFVELFFDLVFVFAVTQLSHSILAEPTLAGFGEVLILAGAVWWAWVDTTWITNWLNPERGAVRGMLIVLMLCGLLMSSAIPEAFADKGWLFAIAFVAMQLTRTTFALFSFIEQRRRENALNVARILGWYVFSGALWIWGGFASHDARVWIWLVALAVEFSGPISRFWLPVIGRSPVETWQVSGEHMAERVGLFFIIALGESIIVTGSVFAAQPVSGEGIAALLAAFTGTVLLWLLYFAHGERSGSTFISRASTTGTVARTTYTYIPILMVLGIVLSAVGDDLVLAHPLGHHGATDAGSAAVICGGAAVYLFGTALFKKSIGGPWLVTHLAGVLALVALFLAHDALNPLALTWSVNGVLLVVVAIDEWRFRRMADAEDESVELG</sequence>
<feature type="transmembrane region" description="Helical" evidence="1">
    <location>
        <begin position="320"/>
        <end position="338"/>
    </location>
</feature>
<feature type="transmembrane region" description="Helical" evidence="1">
    <location>
        <begin position="112"/>
        <end position="132"/>
    </location>
</feature>
<feature type="transmembrane region" description="Helical" evidence="1">
    <location>
        <begin position="144"/>
        <end position="164"/>
    </location>
</feature>
<proteinExistence type="predicted"/>
<feature type="transmembrane region" description="Helical" evidence="1">
    <location>
        <begin position="170"/>
        <end position="190"/>
    </location>
</feature>
<dbReference type="AlphaFoldDB" id="A0A4S4G0Y4"/>
<keyword evidence="1" id="KW-0812">Transmembrane</keyword>
<dbReference type="PANTHER" id="PTHR36840">
    <property type="entry name" value="BLL5714 PROTEIN"/>
    <property type="match status" value="1"/>
</dbReference>
<evidence type="ECO:0000313" key="2">
    <source>
        <dbReference type="EMBL" id="THG35796.1"/>
    </source>
</evidence>
<gene>
    <name evidence="2" type="ORF">E6C70_07145</name>
</gene>
<dbReference type="RefSeq" id="WP_136423573.1">
    <property type="nucleotide sequence ID" value="NZ_SSSN01000003.1"/>
</dbReference>
<feature type="transmembrane region" description="Helical" evidence="1">
    <location>
        <begin position="369"/>
        <end position="386"/>
    </location>
</feature>
<dbReference type="Proteomes" id="UP000307380">
    <property type="component" value="Unassembled WGS sequence"/>
</dbReference>
<dbReference type="Pfam" id="PF06772">
    <property type="entry name" value="LtrA"/>
    <property type="match status" value="1"/>
</dbReference>
<dbReference type="EMBL" id="SSSN01000003">
    <property type="protein sequence ID" value="THG35796.1"/>
    <property type="molecule type" value="Genomic_DNA"/>
</dbReference>
<feature type="transmembrane region" description="Helical" evidence="1">
    <location>
        <begin position="240"/>
        <end position="261"/>
    </location>
</feature>
<organism evidence="2 3">
    <name type="scientific">Orlajensenia flava</name>
    <dbReference type="NCBI Taxonomy" id="2565934"/>
    <lineage>
        <taxon>Bacteria</taxon>
        <taxon>Bacillati</taxon>
        <taxon>Actinomycetota</taxon>
        <taxon>Actinomycetes</taxon>
        <taxon>Micrococcales</taxon>
        <taxon>Microbacteriaceae</taxon>
        <taxon>Orlajensenia</taxon>
    </lineage>
</organism>
<keyword evidence="1" id="KW-0472">Membrane</keyword>
<feature type="transmembrane region" description="Helical" evidence="1">
    <location>
        <begin position="50"/>
        <end position="68"/>
    </location>
</feature>
<keyword evidence="3" id="KW-1185">Reference proteome</keyword>
<feature type="transmembrane region" description="Helical" evidence="1">
    <location>
        <begin position="345"/>
        <end position="363"/>
    </location>
</feature>